<dbReference type="Proteomes" id="UP000194606">
    <property type="component" value="Unassembled WGS sequence"/>
</dbReference>
<dbReference type="AlphaFoldDB" id="A0A252CBY0"/>
<proteinExistence type="predicted"/>
<evidence type="ECO:0000313" key="1">
    <source>
        <dbReference type="EMBL" id="OUK03850.1"/>
    </source>
</evidence>
<evidence type="ECO:0000313" key="2">
    <source>
        <dbReference type="Proteomes" id="UP000194606"/>
    </source>
</evidence>
<gene>
    <name evidence="1" type="ORF">BZZ03_09365</name>
</gene>
<protein>
    <submittedName>
        <fullName evidence="1">Uncharacterized protein</fullName>
    </submittedName>
</protein>
<dbReference type="RefSeq" id="WP_086583106.1">
    <property type="nucleotide sequence ID" value="NZ_MUIZ01000006.1"/>
</dbReference>
<accession>A0A252CBY0</accession>
<organism evidence="1 2">
    <name type="scientific">Lactococcus petauri</name>
    <dbReference type="NCBI Taxonomy" id="1940789"/>
    <lineage>
        <taxon>Bacteria</taxon>
        <taxon>Bacillati</taxon>
        <taxon>Bacillota</taxon>
        <taxon>Bacilli</taxon>
        <taxon>Lactobacillales</taxon>
        <taxon>Streptococcaceae</taxon>
        <taxon>Lactococcus</taxon>
    </lineage>
</organism>
<sequence>MNKRQKKKNLFIQNKKHPFFGMKRGRYIVVKIERLSGKIERISLHQDFLNEAKIQELMNNQKIYLCKKIVGSQEYWWLASHKNKYKKIQVDKIIMGKIREIFRDH</sequence>
<dbReference type="EMBL" id="MUIZ01000006">
    <property type="protein sequence ID" value="OUK03850.1"/>
    <property type="molecule type" value="Genomic_DNA"/>
</dbReference>
<comment type="caution">
    <text evidence="1">The sequence shown here is derived from an EMBL/GenBank/DDBJ whole genome shotgun (WGS) entry which is preliminary data.</text>
</comment>
<name>A0A252CBY0_9LACT</name>
<reference evidence="1 2" key="1">
    <citation type="submission" date="2017-02" db="EMBL/GenBank/DDBJ databases">
        <authorList>
            <person name="Peterson S.W."/>
        </authorList>
    </citation>
    <scope>NUCLEOTIDE SEQUENCE [LARGE SCALE GENOMIC DNA]</scope>
    <source>
        <strain evidence="1">159469</strain>
    </source>
</reference>